<comment type="caution">
    <text evidence="2">The sequence shown here is derived from an EMBL/GenBank/DDBJ whole genome shotgun (WGS) entry which is preliminary data.</text>
</comment>
<dbReference type="AlphaFoldDB" id="A0A2N6UI97"/>
<keyword evidence="1" id="KW-0175">Coiled coil</keyword>
<evidence type="ECO:0000256" key="1">
    <source>
        <dbReference type="SAM" id="Coils"/>
    </source>
</evidence>
<dbReference type="RefSeq" id="WP_102197969.1">
    <property type="nucleotide sequence ID" value="NZ_PNHP01000003.1"/>
</dbReference>
<reference evidence="2 3" key="1">
    <citation type="submission" date="2017-09" db="EMBL/GenBank/DDBJ databases">
        <title>Bacterial strain isolated from the female urinary microbiota.</title>
        <authorList>
            <person name="Thomas-White K."/>
            <person name="Kumar N."/>
            <person name="Forster S."/>
            <person name="Putonti C."/>
            <person name="Lawley T."/>
            <person name="Wolfe A.J."/>
        </authorList>
    </citation>
    <scope>NUCLEOTIDE SEQUENCE [LARGE SCALE GENOMIC DNA]</scope>
    <source>
        <strain evidence="2 3">UMB0204</strain>
    </source>
</reference>
<dbReference type="EMBL" id="PNHP01000003">
    <property type="protein sequence ID" value="PMC81360.1"/>
    <property type="molecule type" value="Genomic_DNA"/>
</dbReference>
<evidence type="ECO:0000313" key="2">
    <source>
        <dbReference type="EMBL" id="PMC81360.1"/>
    </source>
</evidence>
<dbReference type="Gene3D" id="1.10.720.30">
    <property type="entry name" value="SAP domain"/>
    <property type="match status" value="1"/>
</dbReference>
<dbReference type="InterPro" id="IPR036309">
    <property type="entry name" value="T4_recomb_endonuclease_dim_sf"/>
</dbReference>
<accession>A0A2N6UI97</accession>
<gene>
    <name evidence="2" type="ORF">CJ192_04865</name>
</gene>
<dbReference type="Proteomes" id="UP000235658">
    <property type="component" value="Unassembled WGS sequence"/>
</dbReference>
<dbReference type="SUPFAM" id="SSF68918">
    <property type="entry name" value="Recombination endonuclease VII, C-terminal and dimerization domains"/>
    <property type="match status" value="1"/>
</dbReference>
<dbReference type="InterPro" id="IPR036361">
    <property type="entry name" value="SAP_dom_sf"/>
</dbReference>
<organism evidence="2 3">
    <name type="scientific">Anaerococcus hydrogenalis</name>
    <dbReference type="NCBI Taxonomy" id="33029"/>
    <lineage>
        <taxon>Bacteria</taxon>
        <taxon>Bacillati</taxon>
        <taxon>Bacillota</taxon>
        <taxon>Tissierellia</taxon>
        <taxon>Tissierellales</taxon>
        <taxon>Peptoniphilaceae</taxon>
        <taxon>Anaerococcus</taxon>
    </lineage>
</organism>
<proteinExistence type="predicted"/>
<evidence type="ECO:0008006" key="4">
    <source>
        <dbReference type="Google" id="ProtNLM"/>
    </source>
</evidence>
<sequence length="88" mass="10218">MFEYVNTKTGARISSPDILYGENWKVVGEEVKEEVEKIENQIKEEKDQEEKSSDEITKKDIMAQLDALGIEYNPKAKKDELYKLMMGE</sequence>
<name>A0A2N6UI97_9FIRM</name>
<dbReference type="GeneID" id="84578510"/>
<protein>
    <recommendedName>
        <fullName evidence="4">HeH/LEM domain-containing protein</fullName>
    </recommendedName>
</protein>
<feature type="coiled-coil region" evidence="1">
    <location>
        <begin position="28"/>
        <end position="55"/>
    </location>
</feature>
<evidence type="ECO:0000313" key="3">
    <source>
        <dbReference type="Proteomes" id="UP000235658"/>
    </source>
</evidence>